<feature type="transmembrane region" description="Helical" evidence="1">
    <location>
        <begin position="6"/>
        <end position="24"/>
    </location>
</feature>
<name>A0A9X1UYC3_9FLAO</name>
<feature type="transmembrane region" description="Helical" evidence="1">
    <location>
        <begin position="56"/>
        <end position="78"/>
    </location>
</feature>
<evidence type="ECO:0000313" key="3">
    <source>
        <dbReference type="EMBL" id="MCG9972518.1"/>
    </source>
</evidence>
<sequence>MHFQHPELLYALFLLIIPLIVHLFRLRRFQKEDFTNVKFLKKVIQETRKSSRLKKFLILITRLLLLACLILAFAQPFLPASDKALSDTKTLIYLDNSFSMQASDGQSTIFQRVVNQLLENLDDENDYALLTNNGEFYKRSTPELKDELQNIEFTDDKTDFREIKLKAENYFKDHPFAEKEFILISDFPQTLDFPVDLEGKKINYHFVQKTPEDITNISLDSAYVSDTNPENLSLNIRLSTNNPEGQPVVVSVLDGEKLLGRNSVQFEEDNKAEISFRLQNRSIPNGRIEIDDSGLRYDNKIFFNIPDRRAAKVVIISNGEDEFLQRIYTEPEFEIFLFGPSQIDFNQLNSANLIVLNEIDQLPSSLINNLANAQSNGASLLIIPSEQTSYEQLLNRLGFPAFSQKVASERLITSIEYDHPLLEGVFEDRTENFEYPKVLNSYNLAVPDAILRYEDNQPFLTESNSAYLFTAPLNIDNSNFKNSPLIVPVFYQIGLQALKKNQLYYQTDRENKIDIAAELGKDQVLHLKKPDTDLIPQQQNYSTRVEINTGNLPLEAGNYEVSNGNSGLGNLSFNYDRKESNLNYLDISDNRDLHTYNSVEEYFSEANAASQINALWKWFVIFALFFLAIEMLLIKFLK</sequence>
<dbReference type="EMBL" id="JAJSON010000025">
    <property type="protein sequence ID" value="MCG9972518.1"/>
    <property type="molecule type" value="Genomic_DNA"/>
</dbReference>
<dbReference type="RefSeq" id="WP_240099844.1">
    <property type="nucleotide sequence ID" value="NZ_JAJSON010000025.1"/>
</dbReference>
<keyword evidence="1" id="KW-0472">Membrane</keyword>
<dbReference type="Pfam" id="PF07584">
    <property type="entry name" value="BatA"/>
    <property type="match status" value="1"/>
</dbReference>
<evidence type="ECO:0000259" key="2">
    <source>
        <dbReference type="Pfam" id="PF07584"/>
    </source>
</evidence>
<feature type="domain" description="Aerotolerance regulator N-terminal" evidence="2">
    <location>
        <begin position="1"/>
        <end position="76"/>
    </location>
</feature>
<keyword evidence="1" id="KW-1133">Transmembrane helix</keyword>
<dbReference type="PANTHER" id="PTHR37464:SF1">
    <property type="entry name" value="BLL2463 PROTEIN"/>
    <property type="match status" value="1"/>
</dbReference>
<feature type="transmembrane region" description="Helical" evidence="1">
    <location>
        <begin position="615"/>
        <end position="634"/>
    </location>
</feature>
<comment type="caution">
    <text evidence="3">The sequence shown here is derived from an EMBL/GenBank/DDBJ whole genome shotgun (WGS) entry which is preliminary data.</text>
</comment>
<keyword evidence="1" id="KW-0812">Transmembrane</keyword>
<dbReference type="Proteomes" id="UP001139344">
    <property type="component" value="Unassembled WGS sequence"/>
</dbReference>
<evidence type="ECO:0000313" key="4">
    <source>
        <dbReference type="Proteomes" id="UP001139344"/>
    </source>
</evidence>
<organism evidence="3 4">
    <name type="scientific">Christiangramia crocea</name>
    <dbReference type="NCBI Taxonomy" id="2904124"/>
    <lineage>
        <taxon>Bacteria</taxon>
        <taxon>Pseudomonadati</taxon>
        <taxon>Bacteroidota</taxon>
        <taxon>Flavobacteriia</taxon>
        <taxon>Flavobacteriales</taxon>
        <taxon>Flavobacteriaceae</taxon>
        <taxon>Christiangramia</taxon>
    </lineage>
</organism>
<dbReference type="AlphaFoldDB" id="A0A9X1UYC3"/>
<evidence type="ECO:0000256" key="1">
    <source>
        <dbReference type="SAM" id="Phobius"/>
    </source>
</evidence>
<dbReference type="InterPro" id="IPR024163">
    <property type="entry name" value="Aerotolerance_reg_N"/>
</dbReference>
<gene>
    <name evidence="3" type="ORF">LU635_12780</name>
</gene>
<accession>A0A9X1UYC3</accession>
<reference evidence="3" key="1">
    <citation type="submission" date="2021-12" db="EMBL/GenBank/DDBJ databases">
        <title>Description of Gramella crocea sp. nov., a new bacterium isolated from activated sludge.</title>
        <authorList>
            <person name="Zhang X."/>
        </authorList>
    </citation>
    <scope>NUCLEOTIDE SEQUENCE</scope>
    <source>
        <strain evidence="3">YB25</strain>
    </source>
</reference>
<dbReference type="PANTHER" id="PTHR37464">
    <property type="entry name" value="BLL2463 PROTEIN"/>
    <property type="match status" value="1"/>
</dbReference>
<keyword evidence="4" id="KW-1185">Reference proteome</keyword>
<proteinExistence type="predicted"/>
<dbReference type="InterPro" id="IPR011933">
    <property type="entry name" value="Double_TM_dom"/>
</dbReference>
<dbReference type="NCBIfam" id="TIGR02226">
    <property type="entry name" value="two_anch"/>
    <property type="match status" value="1"/>
</dbReference>
<protein>
    <submittedName>
        <fullName evidence="3">BatA and WFA domain-containing protein</fullName>
    </submittedName>
</protein>